<proteinExistence type="predicted"/>
<protein>
    <submittedName>
        <fullName evidence="2">Cupin domain-containing protein</fullName>
    </submittedName>
</protein>
<dbReference type="CDD" id="cd06989">
    <property type="entry name" value="cupin_DRT102"/>
    <property type="match status" value="1"/>
</dbReference>
<evidence type="ECO:0000313" key="3">
    <source>
        <dbReference type="Proteomes" id="UP000717364"/>
    </source>
</evidence>
<dbReference type="AlphaFoldDB" id="A0A947GM72"/>
<keyword evidence="3" id="KW-1185">Reference proteome</keyword>
<dbReference type="SUPFAM" id="SSF51182">
    <property type="entry name" value="RmlC-like cupins"/>
    <property type="match status" value="1"/>
</dbReference>
<organism evidence="2 3">
    <name type="scientific">Leptothoe spongobia TAU-MAC 1115</name>
    <dbReference type="NCBI Taxonomy" id="1967444"/>
    <lineage>
        <taxon>Bacteria</taxon>
        <taxon>Bacillati</taxon>
        <taxon>Cyanobacteriota</taxon>
        <taxon>Cyanophyceae</taxon>
        <taxon>Nodosilineales</taxon>
        <taxon>Cymatolegaceae</taxon>
        <taxon>Leptothoe</taxon>
        <taxon>Leptothoe spongobia</taxon>
    </lineage>
</organism>
<feature type="domain" description="Cupin type-2" evidence="1">
    <location>
        <begin position="72"/>
        <end position="134"/>
    </location>
</feature>
<accession>A0A947GM72</accession>
<gene>
    <name evidence="2" type="ORF">IXB50_20575</name>
</gene>
<dbReference type="InterPro" id="IPR014710">
    <property type="entry name" value="RmlC-like_jellyroll"/>
</dbReference>
<evidence type="ECO:0000259" key="1">
    <source>
        <dbReference type="Pfam" id="PF07883"/>
    </source>
</evidence>
<dbReference type="InterPro" id="IPR013096">
    <property type="entry name" value="Cupin_2"/>
</dbReference>
<dbReference type="Proteomes" id="UP000717364">
    <property type="component" value="Unassembled WGS sequence"/>
</dbReference>
<comment type="caution">
    <text evidence="2">The sequence shown here is derived from an EMBL/GenBank/DDBJ whole genome shotgun (WGS) entry which is preliminary data.</text>
</comment>
<reference evidence="2" key="2">
    <citation type="journal article" date="2021" name="Mar. Drugs">
        <title>Genome Reduction and Secondary Metabolism of the Marine Sponge-Associated Cyanobacterium Leptothoe.</title>
        <authorList>
            <person name="Konstantinou D."/>
            <person name="Popin R.V."/>
            <person name="Fewer D.P."/>
            <person name="Sivonen K."/>
            <person name="Gkelis S."/>
        </authorList>
    </citation>
    <scope>NUCLEOTIDE SEQUENCE</scope>
    <source>
        <strain evidence="2">TAU-MAC 1115</strain>
    </source>
</reference>
<dbReference type="Pfam" id="PF07883">
    <property type="entry name" value="Cupin_2"/>
    <property type="match status" value="1"/>
</dbReference>
<name>A0A947GM72_9CYAN</name>
<dbReference type="EMBL" id="JADOES010000060">
    <property type="protein sequence ID" value="MBT9317818.1"/>
    <property type="molecule type" value="Genomic_DNA"/>
</dbReference>
<sequence>MGLIIITGLPFITGQSWAETSLPNTPNLQAQVQSVIPDDVQWNPNSDIAGIESAIALGDPSNSELYVLFGKMESSAIFPAHTHPDARITTVISGVMYYGVGKQFDRTIVQPYPAGSVVYTPAGTSHFMWAQDGEAVMQETGFGPTGITFMTNDN</sequence>
<dbReference type="Gene3D" id="2.60.120.10">
    <property type="entry name" value="Jelly Rolls"/>
    <property type="match status" value="1"/>
</dbReference>
<evidence type="ECO:0000313" key="2">
    <source>
        <dbReference type="EMBL" id="MBT9317818.1"/>
    </source>
</evidence>
<reference evidence="2" key="1">
    <citation type="submission" date="2020-11" db="EMBL/GenBank/DDBJ databases">
        <authorList>
            <person name="Konstantinou D."/>
            <person name="Gkelis S."/>
            <person name="Popin R."/>
            <person name="Fewer D."/>
            <person name="Sivonen K."/>
        </authorList>
    </citation>
    <scope>NUCLEOTIDE SEQUENCE</scope>
    <source>
        <strain evidence="2">TAU-MAC 1115</strain>
    </source>
</reference>
<dbReference type="InterPro" id="IPR011051">
    <property type="entry name" value="RmlC_Cupin_sf"/>
</dbReference>